<dbReference type="AlphaFoldDB" id="A0A238L1U9"/>
<evidence type="ECO:0000313" key="2">
    <source>
        <dbReference type="EMBL" id="SMX48791.1"/>
    </source>
</evidence>
<keyword evidence="1" id="KW-0472">Membrane</keyword>
<keyword evidence="3" id="KW-1185">Reference proteome</keyword>
<protein>
    <recommendedName>
        <fullName evidence="4">DUF2189 domain-containing protein</fullName>
    </recommendedName>
</protein>
<dbReference type="InterPro" id="IPR018692">
    <property type="entry name" value="DUF2189"/>
</dbReference>
<gene>
    <name evidence="2" type="ORF">MAA8898_04100</name>
</gene>
<accession>A0A238L1U9</accession>
<dbReference type="EMBL" id="FXYF01000014">
    <property type="protein sequence ID" value="SMX48791.1"/>
    <property type="molecule type" value="Genomic_DNA"/>
</dbReference>
<reference evidence="2 3" key="1">
    <citation type="submission" date="2017-05" db="EMBL/GenBank/DDBJ databases">
        <authorList>
            <person name="Song R."/>
            <person name="Chenine A.L."/>
            <person name="Ruprecht R.M."/>
        </authorList>
    </citation>
    <scope>NUCLEOTIDE SEQUENCE [LARGE SCALE GENOMIC DNA]</scope>
    <source>
        <strain evidence="2 3">CECT 8898</strain>
    </source>
</reference>
<feature type="transmembrane region" description="Helical" evidence="1">
    <location>
        <begin position="70"/>
        <end position="90"/>
    </location>
</feature>
<feature type="transmembrane region" description="Helical" evidence="1">
    <location>
        <begin position="223"/>
        <end position="249"/>
    </location>
</feature>
<feature type="transmembrane region" description="Helical" evidence="1">
    <location>
        <begin position="46"/>
        <end position="64"/>
    </location>
</feature>
<keyword evidence="1" id="KW-1133">Transmembrane helix</keyword>
<sequence length="274" mass="29185">MLEPLPAVEPLQHRASPYARQLPTGAAFSWLAAGWRDLRRAPWPSLGYGLVIFLASVLVIWAMVAVGLPWLIFPALSGFLVVGPILAIGLYEKSRRHAAGKAVRLSDMVLVRPASGGQVLFAGLLLCLLVVLWLRAADLLYALFFGLLPFPGFDQILAQLLTTPRGWALVATGSAIGGLFAAFAMAISLFSIPMLLSVRTDALTALGTSFALTTQNLRAVLPWGGIVVAGFAFSVATGLLGLIVVFPLLGHGTWHAWQALRPDADPARQDSATP</sequence>
<dbReference type="Pfam" id="PF09955">
    <property type="entry name" value="DUF2189"/>
    <property type="match status" value="1"/>
</dbReference>
<feature type="transmembrane region" description="Helical" evidence="1">
    <location>
        <begin position="169"/>
        <end position="196"/>
    </location>
</feature>
<evidence type="ECO:0008006" key="4">
    <source>
        <dbReference type="Google" id="ProtNLM"/>
    </source>
</evidence>
<dbReference type="OrthoDB" id="9809543at2"/>
<dbReference type="Proteomes" id="UP000207598">
    <property type="component" value="Unassembled WGS sequence"/>
</dbReference>
<evidence type="ECO:0000256" key="1">
    <source>
        <dbReference type="SAM" id="Phobius"/>
    </source>
</evidence>
<evidence type="ECO:0000313" key="3">
    <source>
        <dbReference type="Proteomes" id="UP000207598"/>
    </source>
</evidence>
<dbReference type="RefSeq" id="WP_094022853.1">
    <property type="nucleotide sequence ID" value="NZ_FXYF01000014.1"/>
</dbReference>
<feature type="transmembrane region" description="Helical" evidence="1">
    <location>
        <begin position="139"/>
        <end position="157"/>
    </location>
</feature>
<feature type="transmembrane region" description="Helical" evidence="1">
    <location>
        <begin position="110"/>
        <end position="133"/>
    </location>
</feature>
<keyword evidence="1" id="KW-0812">Transmembrane</keyword>
<proteinExistence type="predicted"/>
<name>A0A238L1U9_9RHOB</name>
<organism evidence="2 3">
    <name type="scientific">Maliponia aquimaris</name>
    <dbReference type="NCBI Taxonomy" id="1673631"/>
    <lineage>
        <taxon>Bacteria</taxon>
        <taxon>Pseudomonadati</taxon>
        <taxon>Pseudomonadota</taxon>
        <taxon>Alphaproteobacteria</taxon>
        <taxon>Rhodobacterales</taxon>
        <taxon>Paracoccaceae</taxon>
        <taxon>Maliponia</taxon>
    </lineage>
</organism>